<sequence length="809" mass="90045">MYQHVNRATSDQPPPEIEEHRHAVSQQDTDYDEPAQQYNRPYNVAKNRAPVRPNTNPRRLSFLLILSIFVSLLSIACAVSFVSWLWWTSHKDDRWRAWVLIPNRLQIGITVASVIIRTAVGTLAAIATAMIASVAVERRGVDLHAVAQVSIARFSSSGPLTLGLLALRSSTLAVVVRVIVVLLILSTFAVQFTSTLLLSDLEQSQIASFTQPMDNAYTFAGKLGSTTFPREDVFLGYDNGLWGQRPQIAETFAEYSADSLASEGLDDTGPTVRAFLPIASQETRQSIVEYQGMAWATDSRVVCMRPELKNVRFCAPEETTGTHICGSVRLDGSVAEAAGLEWPERSDFANFSCPTLTSSQWPHYTWQICRSTFEEFDSFANMGIQWSLYNITKKTTMELIWNRGMMGVGGLVSSTAINGTVSRPVSTKNGPWTEQSFYLKYQSEYEEEQEEKEEKFSFNMTMCARFSGLADSITQLNISATSSSNRTEPNYISKVEDGAFDTRAVRRQLGAFKDASYIPPEERQILSISRQSLESSVAEARDGAAWQKYTWGGLMSTMFNESRQPRRIALCPHCSSVGKKSTDTDVIYPRLFLATMNETGSPARALQAIYFTYARVQYYNLIAAFKPNTAVPGATTAQIVTFKSTPVPKHFRGYWGAMGILAIFLATFTAAAALFRSTRFSLPGNIWHAVAQVSESAELSGVLREARLINDDEVERLIKEASTLPSNSPHSADSYVKDILRKFRKRISALASLFTSQPLRTTSRFVVREGVFVRASGVEASMEMEASESRQRLVRKNSGRESLNRGHVD</sequence>
<accession>A0ACC3YZ67</accession>
<comment type="caution">
    <text evidence="1">The sequence shown here is derived from an EMBL/GenBank/DDBJ whole genome shotgun (WGS) entry which is preliminary data.</text>
</comment>
<keyword evidence="2" id="KW-1185">Reference proteome</keyword>
<protein>
    <submittedName>
        <fullName evidence="1">Uncharacterized protein</fullName>
    </submittedName>
</protein>
<dbReference type="EMBL" id="VUJX02000004">
    <property type="protein sequence ID" value="KAL0937199.1"/>
    <property type="molecule type" value="Genomic_DNA"/>
</dbReference>
<evidence type="ECO:0000313" key="1">
    <source>
        <dbReference type="EMBL" id="KAL0937199.1"/>
    </source>
</evidence>
<reference evidence="1 2" key="1">
    <citation type="journal article" date="2020" name="Phytopathology">
        <title>Genome Sequence Resources of Colletotrichum truncatum, C. plurivorum, C. musicola, and C. sojae: Four Species Pathogenic to Soybean (Glycine max).</title>
        <authorList>
            <person name="Rogerio F."/>
            <person name="Boufleur T.R."/>
            <person name="Ciampi-Guillardi M."/>
            <person name="Sukno S.A."/>
            <person name="Thon M.R."/>
            <person name="Massola Junior N.S."/>
            <person name="Baroncelli R."/>
        </authorList>
    </citation>
    <scope>NUCLEOTIDE SEQUENCE [LARGE SCALE GENOMIC DNA]</scope>
    <source>
        <strain evidence="1 2">CMES1059</strain>
    </source>
</reference>
<proteinExistence type="predicted"/>
<name>A0ACC3YZ67_COLTU</name>
<dbReference type="Proteomes" id="UP000805649">
    <property type="component" value="Unassembled WGS sequence"/>
</dbReference>
<gene>
    <name evidence="1" type="ORF">CTRU02_206930</name>
</gene>
<organism evidence="1 2">
    <name type="scientific">Colletotrichum truncatum</name>
    <name type="common">Anthracnose fungus</name>
    <name type="synonym">Colletotrichum capsici</name>
    <dbReference type="NCBI Taxonomy" id="5467"/>
    <lineage>
        <taxon>Eukaryota</taxon>
        <taxon>Fungi</taxon>
        <taxon>Dikarya</taxon>
        <taxon>Ascomycota</taxon>
        <taxon>Pezizomycotina</taxon>
        <taxon>Sordariomycetes</taxon>
        <taxon>Hypocreomycetidae</taxon>
        <taxon>Glomerellales</taxon>
        <taxon>Glomerellaceae</taxon>
        <taxon>Colletotrichum</taxon>
        <taxon>Colletotrichum truncatum species complex</taxon>
    </lineage>
</organism>
<evidence type="ECO:0000313" key="2">
    <source>
        <dbReference type="Proteomes" id="UP000805649"/>
    </source>
</evidence>